<accession>A0A811BPX3</accession>
<organism evidence="2 3">
    <name type="scientific">Pandoravirus japonicus</name>
    <dbReference type="NCBI Taxonomy" id="2823154"/>
    <lineage>
        <taxon>Viruses</taxon>
        <taxon>Pandoravirus</taxon>
    </lineage>
</organism>
<proteinExistence type="predicted"/>
<feature type="region of interest" description="Disordered" evidence="1">
    <location>
        <begin position="1"/>
        <end position="37"/>
    </location>
</feature>
<protein>
    <submittedName>
        <fullName evidence="2">Uncharacterized protein</fullName>
    </submittedName>
</protein>
<feature type="region of interest" description="Disordered" evidence="1">
    <location>
        <begin position="52"/>
        <end position="72"/>
    </location>
</feature>
<evidence type="ECO:0000313" key="2">
    <source>
        <dbReference type="EMBL" id="BCU03077.1"/>
    </source>
</evidence>
<evidence type="ECO:0000256" key="1">
    <source>
        <dbReference type="SAM" id="MobiDB-lite"/>
    </source>
</evidence>
<name>A0A811BPX3_9VIRU</name>
<dbReference type="EMBL" id="LC625835">
    <property type="protein sequence ID" value="BCU03077.1"/>
    <property type="molecule type" value="Genomic_DNA"/>
</dbReference>
<sequence length="86" mass="9838">MKKRALFRCGVASFRPTEKARRRKKEKKRKERIARPPGRLWLRARHCLAAKVEAPHGTAETDGDPRPPRRWRNNCRAWAGAAAGAP</sequence>
<feature type="compositionally biased region" description="Basic residues" evidence="1">
    <location>
        <begin position="20"/>
        <end position="32"/>
    </location>
</feature>
<evidence type="ECO:0000313" key="3">
    <source>
        <dbReference type="Proteomes" id="UP001253637"/>
    </source>
</evidence>
<reference evidence="2" key="1">
    <citation type="submission" date="2021-04" db="EMBL/GenBank/DDBJ databases">
        <title>Draft Genome Sequence of Pandoravirus japonicus, Isolated from the Sabaishi River of Niigata, Japan.</title>
        <authorList>
            <person name="Hosokawa N."/>
            <person name="Takahashi H."/>
            <person name="Aoki K."/>
            <person name="Takemura M."/>
        </authorList>
    </citation>
    <scope>NUCLEOTIDE SEQUENCE</scope>
</reference>
<dbReference type="Proteomes" id="UP001253637">
    <property type="component" value="Segment"/>
</dbReference>